<dbReference type="RefSeq" id="WP_382358217.1">
    <property type="nucleotide sequence ID" value="NZ_JBHTGR010000009.1"/>
</dbReference>
<keyword evidence="6" id="KW-1185">Reference proteome</keyword>
<dbReference type="Pfam" id="PF00395">
    <property type="entry name" value="SLH"/>
    <property type="match status" value="2"/>
</dbReference>
<gene>
    <name evidence="5" type="ORF">ACFQU8_05555</name>
</gene>
<proteinExistence type="predicted"/>
<sequence length="1046" mass="111573">MNKKTFRNAAISTMAASATVAAVAPAVSAESFSDVSQDHEHFQNIMQLTEQGVIKGHDDGTFRPYNSITRGQVAAMLTNALDLDVPGNVSDVLNQYDDVDASSDYAEPIAAVTEAGIFIGNNGDFGEYDNITREQMATALVEGFDLNKYDKGESVDLNKNHISKDHEDNVQTLANLGITVALDNYDAYLDIRRDQFATMMKKTLDVVEEGVPGAAASVSAVNNTTVEVDFGEDVNNVADIDFAIDGLDINDAVVKQTDDSVVKLTTSAQEANKEYTVTGDGDKLGKFTGVSAVTPDNVEVTTKSLQGTIGEEVTLKAQVDVDEDESAAGIPVTFNITNDNDDNETIEVEANTNEEGVAEYSYTRYYDEGNSNDSVVAYATQKSDVFDTASVYWGESLSIDEVKDNDTLANGAKKAYEVTGMPGETINIAFEENTNVDPDELVRSVDVIDSEGNNKGYPSQVTTGGSEAVEIELDEDGEATFTLSGNNATVTPVVFADGANENEIDATERQAAGSAVTFELTHSLGINIDAQGEQRAAADTDKGMGGRDYQVTVTDEDGDRVPEGTDVGVVFEDGALSSDKDVNITDPADADNLVKAEEGTPQMYEADEDGQITFHLTGEKDGFAMPTIFLDNGNDDGELDSADLQRTAEKTYFVDADVANSELTATVNGENVDWTTADKTVTFGYQSQDQNGFDYYAEDGDAPVNFEVTAGANDLEVSGTFKDDQSPVTVKQGKTQTVTVKATDGFASIDVESADGTSETNAQVEASSHGLPDQEADIHFADSDEISGEYTGTVASYDTDNQTISLDDKNAISYENGSFTNMNGNSLDKDAFEKMLADNDNVELTVKPDGDDWTFEVASFDGDPDAGDKEASVSFDDSNVNADDNEITVTGSTKNVEQGEDLNLNLTGNDVDKDVSASVAENGSFEGAFTFDSAIEDGKYTATVSKGDATDSMDITVGEDMVSLDDLNATVQEDATGFGSSVQFTLDDLQGVFADATKESVVVVKTGDETSEINFNKDIGPNGIFIESNLNPSVEELNKGTVSLKK</sequence>
<evidence type="ECO:0000259" key="4">
    <source>
        <dbReference type="PROSITE" id="PS51272"/>
    </source>
</evidence>
<feature type="region of interest" description="Disordered" evidence="2">
    <location>
        <begin position="753"/>
        <end position="773"/>
    </location>
</feature>
<dbReference type="InterPro" id="IPR051465">
    <property type="entry name" value="Cell_Envelope_Struct_Comp"/>
</dbReference>
<feature type="chain" id="PRO_5046361110" evidence="3">
    <location>
        <begin position="30"/>
        <end position="1046"/>
    </location>
</feature>
<dbReference type="InterPro" id="IPR014755">
    <property type="entry name" value="Cu-Rt/internalin_Ig-like"/>
</dbReference>
<evidence type="ECO:0000256" key="2">
    <source>
        <dbReference type="SAM" id="MobiDB-lite"/>
    </source>
</evidence>
<dbReference type="PANTHER" id="PTHR43308">
    <property type="entry name" value="OUTER MEMBRANE PROTEIN ALPHA-RELATED"/>
    <property type="match status" value="1"/>
</dbReference>
<dbReference type="Proteomes" id="UP001596620">
    <property type="component" value="Unassembled WGS sequence"/>
</dbReference>
<feature type="domain" description="SLH" evidence="4">
    <location>
        <begin position="92"/>
        <end position="154"/>
    </location>
</feature>
<protein>
    <submittedName>
        <fullName evidence="5">S-layer homology domain-containing protein</fullName>
    </submittedName>
</protein>
<name>A0ABW2US29_9BACI</name>
<comment type="caution">
    <text evidence="5">The sequence shown here is derived from an EMBL/GenBank/DDBJ whole genome shotgun (WGS) entry which is preliminary data.</text>
</comment>
<dbReference type="InterPro" id="IPR001119">
    <property type="entry name" value="SLH_dom"/>
</dbReference>
<feature type="signal peptide" evidence="3">
    <location>
        <begin position="1"/>
        <end position="29"/>
    </location>
</feature>
<feature type="compositionally biased region" description="Polar residues" evidence="2">
    <location>
        <begin position="755"/>
        <end position="766"/>
    </location>
</feature>
<reference evidence="6" key="1">
    <citation type="journal article" date="2019" name="Int. J. Syst. Evol. Microbiol.">
        <title>The Global Catalogue of Microorganisms (GCM) 10K type strain sequencing project: providing services to taxonomists for standard genome sequencing and annotation.</title>
        <authorList>
            <consortium name="The Broad Institute Genomics Platform"/>
            <consortium name="The Broad Institute Genome Sequencing Center for Infectious Disease"/>
            <person name="Wu L."/>
            <person name="Ma J."/>
        </authorList>
    </citation>
    <scope>NUCLEOTIDE SEQUENCE [LARGE SCALE GENOMIC DNA]</scope>
    <source>
        <strain evidence="6">JCM 30234</strain>
    </source>
</reference>
<accession>A0ABW2US29</accession>
<dbReference type="EMBL" id="JBHTGR010000009">
    <property type="protein sequence ID" value="MFC7746707.1"/>
    <property type="molecule type" value="Genomic_DNA"/>
</dbReference>
<keyword evidence="1 3" id="KW-0732">Signal</keyword>
<dbReference type="Gene3D" id="2.60.40.1220">
    <property type="match status" value="1"/>
</dbReference>
<evidence type="ECO:0000313" key="5">
    <source>
        <dbReference type="EMBL" id="MFC7746707.1"/>
    </source>
</evidence>
<evidence type="ECO:0000256" key="3">
    <source>
        <dbReference type="SAM" id="SignalP"/>
    </source>
</evidence>
<organism evidence="5 6">
    <name type="scientific">Lentibacillus kimchii</name>
    <dbReference type="NCBI Taxonomy" id="1542911"/>
    <lineage>
        <taxon>Bacteria</taxon>
        <taxon>Bacillati</taxon>
        <taxon>Bacillota</taxon>
        <taxon>Bacilli</taxon>
        <taxon>Bacillales</taxon>
        <taxon>Bacillaceae</taxon>
        <taxon>Lentibacillus</taxon>
    </lineage>
</organism>
<evidence type="ECO:0000313" key="6">
    <source>
        <dbReference type="Proteomes" id="UP001596620"/>
    </source>
</evidence>
<dbReference type="PROSITE" id="PS51272">
    <property type="entry name" value="SLH"/>
    <property type="match status" value="2"/>
</dbReference>
<evidence type="ECO:0000256" key="1">
    <source>
        <dbReference type="ARBA" id="ARBA00022729"/>
    </source>
</evidence>
<feature type="domain" description="SLH" evidence="4">
    <location>
        <begin position="28"/>
        <end position="91"/>
    </location>
</feature>